<keyword evidence="4 5" id="KW-0472">Membrane</keyword>
<feature type="domain" description="ABC transmembrane type-1" evidence="6">
    <location>
        <begin position="21"/>
        <end position="153"/>
    </location>
</feature>
<dbReference type="PROSITE" id="PS50929">
    <property type="entry name" value="ABC_TM1F"/>
    <property type="match status" value="1"/>
</dbReference>
<dbReference type="EMBL" id="CP030280">
    <property type="protein sequence ID" value="AWY98080.1"/>
    <property type="molecule type" value="Genomic_DNA"/>
</dbReference>
<dbReference type="GO" id="GO:0005524">
    <property type="term" value="F:ATP binding"/>
    <property type="evidence" value="ECO:0007669"/>
    <property type="project" value="InterPro"/>
</dbReference>
<dbReference type="Pfam" id="PF00664">
    <property type="entry name" value="ABC_membrane"/>
    <property type="match status" value="1"/>
</dbReference>
<keyword evidence="2 5" id="KW-0812">Transmembrane</keyword>
<dbReference type="Proteomes" id="UP000250003">
    <property type="component" value="Chromosome"/>
</dbReference>
<dbReference type="Gene3D" id="1.20.1560.10">
    <property type="entry name" value="ABC transporter type 1, transmembrane domain"/>
    <property type="match status" value="1"/>
</dbReference>
<organism evidence="7 8">
    <name type="scientific">Blautia argi</name>
    <dbReference type="NCBI Taxonomy" id="1912897"/>
    <lineage>
        <taxon>Bacteria</taxon>
        <taxon>Bacillati</taxon>
        <taxon>Bacillota</taxon>
        <taxon>Clostridia</taxon>
        <taxon>Lachnospirales</taxon>
        <taxon>Lachnospiraceae</taxon>
        <taxon>Blautia</taxon>
    </lineage>
</organism>
<evidence type="ECO:0000259" key="6">
    <source>
        <dbReference type="PROSITE" id="PS50929"/>
    </source>
</evidence>
<dbReference type="GO" id="GO:0140359">
    <property type="term" value="F:ABC-type transporter activity"/>
    <property type="evidence" value="ECO:0007669"/>
    <property type="project" value="InterPro"/>
</dbReference>
<evidence type="ECO:0000256" key="5">
    <source>
        <dbReference type="SAM" id="Phobius"/>
    </source>
</evidence>
<dbReference type="SUPFAM" id="SSF90123">
    <property type="entry name" value="ABC transporter transmembrane region"/>
    <property type="match status" value="1"/>
</dbReference>
<dbReference type="InterPro" id="IPR036640">
    <property type="entry name" value="ABC1_TM_sf"/>
</dbReference>
<dbReference type="AlphaFoldDB" id="A0A2Z4UAL2"/>
<evidence type="ECO:0000256" key="2">
    <source>
        <dbReference type="ARBA" id="ARBA00022692"/>
    </source>
</evidence>
<gene>
    <name evidence="7" type="ORF">DQQ01_07915</name>
</gene>
<accession>A0A2Z4UAL2</accession>
<evidence type="ECO:0000256" key="1">
    <source>
        <dbReference type="ARBA" id="ARBA00004651"/>
    </source>
</evidence>
<proteinExistence type="predicted"/>
<name>A0A2Z4UAL2_9FIRM</name>
<dbReference type="RefSeq" id="WP_111919571.1">
    <property type="nucleotide sequence ID" value="NZ_CP030280.1"/>
</dbReference>
<evidence type="ECO:0000313" key="8">
    <source>
        <dbReference type="Proteomes" id="UP000250003"/>
    </source>
</evidence>
<sequence length="153" mass="17790">MKKIFRLVNKYLYQHFISICILFVAIILSSICTLIIPIISGNFVDYLVDEKKQQGIIFFCLLFAIVSIANILIGFLSNRIYTKVNLQILYEMGQSYIQHMQKMNVLYFSNKNISQITQQISVDIKSVVDFFFDFFSNASINFFKILIPALLVF</sequence>
<dbReference type="InterPro" id="IPR011527">
    <property type="entry name" value="ABC1_TM_dom"/>
</dbReference>
<feature type="transmembrane region" description="Helical" evidence="5">
    <location>
        <begin position="56"/>
        <end position="76"/>
    </location>
</feature>
<evidence type="ECO:0000313" key="7">
    <source>
        <dbReference type="EMBL" id="AWY98080.1"/>
    </source>
</evidence>
<dbReference type="GO" id="GO:0005886">
    <property type="term" value="C:plasma membrane"/>
    <property type="evidence" value="ECO:0007669"/>
    <property type="project" value="UniProtKB-SubCell"/>
</dbReference>
<feature type="transmembrane region" description="Helical" evidence="5">
    <location>
        <begin position="12"/>
        <end position="36"/>
    </location>
</feature>
<keyword evidence="8" id="KW-1185">Reference proteome</keyword>
<evidence type="ECO:0000256" key="3">
    <source>
        <dbReference type="ARBA" id="ARBA00022989"/>
    </source>
</evidence>
<keyword evidence="3 5" id="KW-1133">Transmembrane helix</keyword>
<reference evidence="8" key="1">
    <citation type="submission" date="2018-06" db="EMBL/GenBank/DDBJ databases">
        <title>Description of Blautia argi sp. nov., a new anaerobic isolated from dog feces.</title>
        <authorList>
            <person name="Chang Y.-H."/>
            <person name="Paek J."/>
            <person name="Shin Y."/>
        </authorList>
    </citation>
    <scope>NUCLEOTIDE SEQUENCE [LARGE SCALE GENOMIC DNA]</scope>
    <source>
        <strain evidence="8">KCTC 15426</strain>
    </source>
</reference>
<protein>
    <recommendedName>
        <fullName evidence="6">ABC transmembrane type-1 domain-containing protein</fullName>
    </recommendedName>
</protein>
<evidence type="ECO:0000256" key="4">
    <source>
        <dbReference type="ARBA" id="ARBA00023136"/>
    </source>
</evidence>
<comment type="subcellular location">
    <subcellularLocation>
        <location evidence="1">Cell membrane</location>
        <topology evidence="1">Multi-pass membrane protein</topology>
    </subcellularLocation>
</comment>
<dbReference type="KEGG" id="blau:DQQ01_07915"/>